<evidence type="ECO:0000259" key="5">
    <source>
        <dbReference type="Pfam" id="PF17390"/>
    </source>
</evidence>
<dbReference type="Proteomes" id="UP000485569">
    <property type="component" value="Unassembled WGS sequence"/>
</dbReference>
<evidence type="ECO:0000256" key="1">
    <source>
        <dbReference type="ARBA" id="ARBA00001445"/>
    </source>
</evidence>
<dbReference type="EMBL" id="MWBQ01000082">
    <property type="protein sequence ID" value="OQA58019.1"/>
    <property type="molecule type" value="Genomic_DNA"/>
</dbReference>
<reference evidence="6" key="1">
    <citation type="submission" date="2017-02" db="EMBL/GenBank/DDBJ databases">
        <title>Delving into the versatile metabolic prowess of the omnipresent phylum Bacteroidetes.</title>
        <authorList>
            <person name="Nobu M.K."/>
            <person name="Mei R."/>
            <person name="Narihiro T."/>
            <person name="Kuroda K."/>
            <person name="Liu W.-T."/>
        </authorList>
    </citation>
    <scope>NUCLEOTIDE SEQUENCE</scope>
    <source>
        <strain evidence="6">ADurb.Bin276</strain>
    </source>
</reference>
<dbReference type="PANTHER" id="PTHR33307">
    <property type="entry name" value="ALPHA-RHAMNOSIDASE (EUROFUNG)"/>
    <property type="match status" value="1"/>
</dbReference>
<dbReference type="Gene3D" id="2.60.420.10">
    <property type="entry name" value="Maltose phosphorylase, domain 3"/>
    <property type="match status" value="1"/>
</dbReference>
<dbReference type="EC" id="3.2.1.40" evidence="2"/>
<accession>A0A1V5SU09</accession>
<dbReference type="AlphaFoldDB" id="A0A1V5SU09"/>
<comment type="caution">
    <text evidence="6">The sequence shown here is derived from an EMBL/GenBank/DDBJ whole genome shotgun (WGS) entry which is preliminary data.</text>
</comment>
<evidence type="ECO:0000259" key="4">
    <source>
        <dbReference type="Pfam" id="PF17389"/>
    </source>
</evidence>
<evidence type="ECO:0000256" key="2">
    <source>
        <dbReference type="ARBA" id="ARBA00012652"/>
    </source>
</evidence>
<feature type="domain" description="Alpha-L-rhamnosidase six-hairpin glycosidase" evidence="4">
    <location>
        <begin position="1"/>
        <end position="39"/>
    </location>
</feature>
<dbReference type="GO" id="GO:0005975">
    <property type="term" value="P:carbohydrate metabolic process"/>
    <property type="evidence" value="ECO:0007669"/>
    <property type="project" value="InterPro"/>
</dbReference>
<dbReference type="InterPro" id="IPR035396">
    <property type="entry name" value="Bac_rhamnosid6H"/>
</dbReference>
<proteinExistence type="predicted"/>
<dbReference type="InterPro" id="IPR012341">
    <property type="entry name" value="6hp_glycosidase-like_sf"/>
</dbReference>
<evidence type="ECO:0000256" key="3">
    <source>
        <dbReference type="ARBA" id="ARBA00022801"/>
    </source>
</evidence>
<dbReference type="InterPro" id="IPR035398">
    <property type="entry name" value="Bac_rhamnosid_C"/>
</dbReference>
<dbReference type="InterPro" id="IPR016007">
    <property type="entry name" value="Alpha_rhamnosid"/>
</dbReference>
<dbReference type="Pfam" id="PF17390">
    <property type="entry name" value="Bac_rhamnosid_C"/>
    <property type="match status" value="1"/>
</dbReference>
<keyword evidence="3" id="KW-0378">Hydrolase</keyword>
<dbReference type="InterPro" id="IPR008928">
    <property type="entry name" value="6-hairpin_glycosidase_sf"/>
</dbReference>
<protein>
    <recommendedName>
        <fullName evidence="2">alpha-L-rhamnosidase</fullName>
        <ecNumber evidence="2">3.2.1.40</ecNumber>
    </recommendedName>
</protein>
<comment type="catalytic activity">
    <reaction evidence="1">
        <text>Hydrolysis of terminal non-reducing alpha-L-rhamnose residues in alpha-L-rhamnosides.</text>
        <dbReference type="EC" id="3.2.1.40"/>
    </reaction>
</comment>
<feature type="domain" description="Alpha-L-rhamnosidase C-terminal" evidence="5">
    <location>
        <begin position="42"/>
        <end position="118"/>
    </location>
</feature>
<evidence type="ECO:0000313" key="6">
    <source>
        <dbReference type="EMBL" id="OQA58019.1"/>
    </source>
</evidence>
<sequence>MIREGATTLWERWESLAEEGMNSQNHIMLGTVDAWFYKYLVGIQVDPHFPGWRKIIIKPYPVKDLNFASASLETFRGLISSAWRKDVNSFFLQVSIPANSQAEVQLPKMGWKNIVIEEGGENIWQKGTLVSQKEGIDYAKENEDRIIIQIGSGDYQFKLKEE</sequence>
<dbReference type="Pfam" id="PF17389">
    <property type="entry name" value="Bac_rhamnosid6H"/>
    <property type="match status" value="1"/>
</dbReference>
<dbReference type="SUPFAM" id="SSF48208">
    <property type="entry name" value="Six-hairpin glycosidases"/>
    <property type="match status" value="1"/>
</dbReference>
<organism evidence="6">
    <name type="scientific">Candidatus Atribacter allofermentans</name>
    <dbReference type="NCBI Taxonomy" id="1852833"/>
    <lineage>
        <taxon>Bacteria</taxon>
        <taxon>Pseudomonadati</taxon>
        <taxon>Atribacterota</taxon>
        <taxon>Atribacteria</taxon>
        <taxon>Atribacterales</taxon>
        <taxon>Atribacteraceae</taxon>
        <taxon>Atribacter</taxon>
    </lineage>
</organism>
<dbReference type="Gene3D" id="1.50.10.10">
    <property type="match status" value="1"/>
</dbReference>
<dbReference type="GO" id="GO:0030596">
    <property type="term" value="F:alpha-L-rhamnosidase activity"/>
    <property type="evidence" value="ECO:0007669"/>
    <property type="project" value="UniProtKB-EC"/>
</dbReference>
<name>A0A1V5SU09_9BACT</name>
<gene>
    <name evidence="6" type="ORF">BWY41_01152</name>
</gene>